<dbReference type="EMBL" id="CP116968">
    <property type="protein sequence ID" value="WNM62406.1"/>
    <property type="molecule type" value="Genomic_DNA"/>
</dbReference>
<dbReference type="RefSeq" id="WP_312745857.1">
    <property type="nucleotide sequence ID" value="NZ_CP116968.1"/>
</dbReference>
<dbReference type="AlphaFoldDB" id="A0AA96GIA0"/>
<organism evidence="1 2">
    <name type="scientific">Candidatus Nitrospira neomarina</name>
    <dbReference type="NCBI Taxonomy" id="3020899"/>
    <lineage>
        <taxon>Bacteria</taxon>
        <taxon>Pseudomonadati</taxon>
        <taxon>Nitrospirota</taxon>
        <taxon>Nitrospiria</taxon>
        <taxon>Nitrospirales</taxon>
        <taxon>Nitrospiraceae</taxon>
        <taxon>Nitrospira</taxon>
    </lineage>
</organism>
<dbReference type="Proteomes" id="UP001302494">
    <property type="component" value="Chromosome"/>
</dbReference>
<evidence type="ECO:0000313" key="1">
    <source>
        <dbReference type="EMBL" id="WNM62406.1"/>
    </source>
</evidence>
<reference evidence="1 2" key="1">
    <citation type="submission" date="2023-01" db="EMBL/GenBank/DDBJ databases">
        <title>Cultivation and genomic characterization of new, ubiquitous marine nitrite-oxidizing bacteria from the Nitrospirales.</title>
        <authorList>
            <person name="Mueller A.J."/>
            <person name="Daebeler A."/>
            <person name="Herbold C.W."/>
            <person name="Kirkegaard R.H."/>
            <person name="Daims H."/>
        </authorList>
    </citation>
    <scope>NUCLEOTIDE SEQUENCE [LARGE SCALE GENOMIC DNA]</scope>
    <source>
        <strain evidence="1 2">DK</strain>
    </source>
</reference>
<evidence type="ECO:0000313" key="2">
    <source>
        <dbReference type="Proteomes" id="UP001302494"/>
    </source>
</evidence>
<dbReference type="KEGG" id="nneo:PQG83_01285"/>
<keyword evidence="2" id="KW-1185">Reference proteome</keyword>
<protein>
    <submittedName>
        <fullName evidence="1">Uncharacterized protein</fullName>
    </submittedName>
</protein>
<proteinExistence type="predicted"/>
<accession>A0AA96GIA0</accession>
<name>A0AA96GIA0_9BACT</name>
<gene>
    <name evidence="1" type="ORF">PQG83_01285</name>
</gene>
<sequence>MPVEIAEGVDGTREKWDLWPDEAKRKEKKRKEKNVIGSLQ</sequence>